<dbReference type="Proteomes" id="UP000808349">
    <property type="component" value="Unassembled WGS sequence"/>
</dbReference>
<evidence type="ECO:0000313" key="5">
    <source>
        <dbReference type="Proteomes" id="UP000808349"/>
    </source>
</evidence>
<gene>
    <name evidence="4" type="ORF">IPO85_13155</name>
</gene>
<keyword evidence="2 3" id="KW-0802">TPR repeat</keyword>
<dbReference type="PANTHER" id="PTHR44858">
    <property type="entry name" value="TETRATRICOPEPTIDE REPEAT PROTEIN 6"/>
    <property type="match status" value="1"/>
</dbReference>
<evidence type="ECO:0000313" key="4">
    <source>
        <dbReference type="EMBL" id="MBK9718430.1"/>
    </source>
</evidence>
<evidence type="ECO:0000256" key="1">
    <source>
        <dbReference type="ARBA" id="ARBA00022737"/>
    </source>
</evidence>
<dbReference type="SUPFAM" id="SSF48452">
    <property type="entry name" value="TPR-like"/>
    <property type="match status" value="1"/>
</dbReference>
<sequence length="258" mass="29255">MKNQILILIFTFLVKVSYAQENATHMPSEKIANQKTVGQQSEAYYKQEIVSDPNNAINYYNLGLYYASLYQFDDAEVQYNKAIELDSNFGLAYTGLASLFLASGQMERAIAACEQALKKDSLSAVNYLNMGVMQFQNMKFEVAEQSFLKGIEIDTMNAELCLNMGTLLMQISRQTEAIVYLKKALQINPNDPGSPYSLASIFSSQEQIEDGYTYLEIALKNGISFYDMLQVDVTLTSLRKDAVRWKALMKKYFPKKIK</sequence>
<protein>
    <submittedName>
        <fullName evidence="4">Tetratricopeptide repeat protein</fullName>
    </submittedName>
</protein>
<dbReference type="Pfam" id="PF13181">
    <property type="entry name" value="TPR_8"/>
    <property type="match status" value="1"/>
</dbReference>
<evidence type="ECO:0000256" key="3">
    <source>
        <dbReference type="PROSITE-ProRule" id="PRU00339"/>
    </source>
</evidence>
<name>A0A9D7SB56_9BACT</name>
<organism evidence="4 5">
    <name type="scientific">Candidatus Defluviibacterium haderslevense</name>
    <dbReference type="NCBI Taxonomy" id="2981993"/>
    <lineage>
        <taxon>Bacteria</taxon>
        <taxon>Pseudomonadati</taxon>
        <taxon>Bacteroidota</taxon>
        <taxon>Saprospiria</taxon>
        <taxon>Saprospirales</taxon>
        <taxon>Saprospiraceae</taxon>
        <taxon>Candidatus Defluviibacterium</taxon>
    </lineage>
</organism>
<proteinExistence type="predicted"/>
<dbReference type="InterPro" id="IPR019734">
    <property type="entry name" value="TPR_rpt"/>
</dbReference>
<feature type="repeat" description="TPR" evidence="3">
    <location>
        <begin position="158"/>
        <end position="191"/>
    </location>
</feature>
<accession>A0A9D7SB56</accession>
<feature type="repeat" description="TPR" evidence="3">
    <location>
        <begin position="56"/>
        <end position="89"/>
    </location>
</feature>
<dbReference type="AlphaFoldDB" id="A0A9D7SB56"/>
<dbReference type="SMART" id="SM00028">
    <property type="entry name" value="TPR"/>
    <property type="match status" value="4"/>
</dbReference>
<dbReference type="InterPro" id="IPR050498">
    <property type="entry name" value="Ycf3"/>
</dbReference>
<comment type="caution">
    <text evidence="4">The sequence shown here is derived from an EMBL/GenBank/DDBJ whole genome shotgun (WGS) entry which is preliminary data.</text>
</comment>
<dbReference type="InterPro" id="IPR011990">
    <property type="entry name" value="TPR-like_helical_dom_sf"/>
</dbReference>
<evidence type="ECO:0000256" key="2">
    <source>
        <dbReference type="ARBA" id="ARBA00022803"/>
    </source>
</evidence>
<dbReference type="EMBL" id="JADKFW010000010">
    <property type="protein sequence ID" value="MBK9718430.1"/>
    <property type="molecule type" value="Genomic_DNA"/>
</dbReference>
<reference evidence="4 5" key="1">
    <citation type="submission" date="2020-10" db="EMBL/GenBank/DDBJ databases">
        <title>Connecting structure to function with the recovery of over 1000 high-quality activated sludge metagenome-assembled genomes encoding full-length rRNA genes using long-read sequencing.</title>
        <authorList>
            <person name="Singleton C.M."/>
            <person name="Petriglieri F."/>
            <person name="Kristensen J.M."/>
            <person name="Kirkegaard R.H."/>
            <person name="Michaelsen T.Y."/>
            <person name="Andersen M.H."/>
            <person name="Karst S.M."/>
            <person name="Dueholm M.S."/>
            <person name="Nielsen P.H."/>
            <person name="Albertsen M."/>
        </authorList>
    </citation>
    <scope>NUCLEOTIDE SEQUENCE [LARGE SCALE GENOMIC DNA]</scope>
    <source>
        <strain evidence="4">Ribe_18-Q3-R11-54_BAT3C.373</strain>
    </source>
</reference>
<dbReference type="PANTHER" id="PTHR44858:SF1">
    <property type="entry name" value="UDP-N-ACETYLGLUCOSAMINE--PEPTIDE N-ACETYLGLUCOSAMINYLTRANSFERASE SPINDLY-RELATED"/>
    <property type="match status" value="1"/>
</dbReference>
<dbReference type="Pfam" id="PF13432">
    <property type="entry name" value="TPR_16"/>
    <property type="match status" value="1"/>
</dbReference>
<keyword evidence="1" id="KW-0677">Repeat</keyword>
<dbReference type="Gene3D" id="1.25.40.10">
    <property type="entry name" value="Tetratricopeptide repeat domain"/>
    <property type="match status" value="1"/>
</dbReference>
<dbReference type="PROSITE" id="PS50005">
    <property type="entry name" value="TPR"/>
    <property type="match status" value="2"/>
</dbReference>